<evidence type="ECO:0000256" key="5">
    <source>
        <dbReference type="ARBA" id="ARBA00023136"/>
    </source>
</evidence>
<dbReference type="InterPro" id="IPR011701">
    <property type="entry name" value="MFS"/>
</dbReference>
<dbReference type="PANTHER" id="PTHR43124:SF3">
    <property type="entry name" value="CHLORAMPHENICOL EFFLUX PUMP RV0191"/>
    <property type="match status" value="1"/>
</dbReference>
<accession>A0A222MX29</accession>
<comment type="subcellular location">
    <subcellularLocation>
        <location evidence="1">Cell membrane</location>
        <topology evidence="1">Multi-pass membrane protein</topology>
    </subcellularLocation>
</comment>
<feature type="transmembrane region" description="Helical" evidence="6">
    <location>
        <begin position="47"/>
        <end position="69"/>
    </location>
</feature>
<feature type="transmembrane region" description="Helical" evidence="6">
    <location>
        <begin position="225"/>
        <end position="246"/>
    </location>
</feature>
<dbReference type="Proteomes" id="UP000201169">
    <property type="component" value="Chromosome"/>
</dbReference>
<feature type="domain" description="Major facilitator superfamily (MFS) profile" evidence="7">
    <location>
        <begin position="1"/>
        <end position="414"/>
    </location>
</feature>
<dbReference type="RefSeq" id="WP_094325415.1">
    <property type="nucleotide sequence ID" value="NZ_CP022347.1"/>
</dbReference>
<evidence type="ECO:0000256" key="3">
    <source>
        <dbReference type="ARBA" id="ARBA00022692"/>
    </source>
</evidence>
<evidence type="ECO:0000256" key="6">
    <source>
        <dbReference type="SAM" id="Phobius"/>
    </source>
</evidence>
<feature type="transmembrane region" description="Helical" evidence="6">
    <location>
        <begin position="76"/>
        <end position="93"/>
    </location>
</feature>
<dbReference type="InterPro" id="IPR050189">
    <property type="entry name" value="MFS_Efflux_Transporters"/>
</dbReference>
<dbReference type="PROSITE" id="PS50850">
    <property type="entry name" value="MFS"/>
    <property type="match status" value="1"/>
</dbReference>
<evidence type="ECO:0000313" key="8">
    <source>
        <dbReference type="EMBL" id="ASQ30664.1"/>
    </source>
</evidence>
<evidence type="ECO:0000259" key="7">
    <source>
        <dbReference type="PROSITE" id="PS50850"/>
    </source>
</evidence>
<feature type="transmembrane region" description="Helical" evidence="6">
    <location>
        <begin position="7"/>
        <end position="27"/>
    </location>
</feature>
<feature type="transmembrane region" description="Helical" evidence="6">
    <location>
        <begin position="355"/>
        <end position="378"/>
    </location>
</feature>
<feature type="transmembrane region" description="Helical" evidence="6">
    <location>
        <begin position="252"/>
        <end position="271"/>
    </location>
</feature>
<dbReference type="PANTHER" id="PTHR43124">
    <property type="entry name" value="PURINE EFFLUX PUMP PBUE"/>
    <property type="match status" value="1"/>
</dbReference>
<dbReference type="KEGG" id="cavi:CAV_1007"/>
<dbReference type="Gene3D" id="1.20.1250.20">
    <property type="entry name" value="MFS general substrate transporter like domains"/>
    <property type="match status" value="2"/>
</dbReference>
<organism evidence="8 9">
    <name type="scientific">Campylobacter avium LMG 24591</name>
    <dbReference type="NCBI Taxonomy" id="522484"/>
    <lineage>
        <taxon>Bacteria</taxon>
        <taxon>Pseudomonadati</taxon>
        <taxon>Campylobacterota</taxon>
        <taxon>Epsilonproteobacteria</taxon>
        <taxon>Campylobacterales</taxon>
        <taxon>Campylobacteraceae</taxon>
        <taxon>Campylobacter</taxon>
    </lineage>
</organism>
<keyword evidence="2" id="KW-1003">Cell membrane</keyword>
<dbReference type="GO" id="GO:0005886">
    <property type="term" value="C:plasma membrane"/>
    <property type="evidence" value="ECO:0007669"/>
    <property type="project" value="UniProtKB-SubCell"/>
</dbReference>
<proteinExistence type="predicted"/>
<dbReference type="OrthoDB" id="9773404at2"/>
<dbReference type="GO" id="GO:0022857">
    <property type="term" value="F:transmembrane transporter activity"/>
    <property type="evidence" value="ECO:0007669"/>
    <property type="project" value="InterPro"/>
</dbReference>
<keyword evidence="4 6" id="KW-1133">Transmembrane helix</keyword>
<sequence length="421" mass="46197">MSSAKPIRWFTFIVLVIGGGTVFKLSSLKDAFYVPMQEFMNLSNTQIGLALSVYGIVQTVGNFASIYIADRFSKKILIPFSLICVGLIGFYIASFPSFYGILIAWGLLSLFGEVVYWPVLLKAIRLLGDSTQQGRLFGFLEAGRGVVDTIVAFSALGIFVLLGSGAGGLKAAIIFYSLCVIVAGVLAYFLLEDDKINTKDEKGNEISKNKAAWQGVMKAIKTPEIWIVSLTIFTIYSIYCGLIYFVPFLKDIYGMPVALAGAYGIINQYTLKLVGGPIGGYCADKVFHSSTRYLRFALILAALAMLIFVFMPHESLNIYLGMCLTLGFAAIVFTMRATFFAPVDEIQMPREISGAAMSIACIFGYSPQLFCFALYGFIIDTYEGILGYKIVFSIMGFFALCGILVSTYLLKRIKSKQAQLA</sequence>
<evidence type="ECO:0000256" key="2">
    <source>
        <dbReference type="ARBA" id="ARBA00022475"/>
    </source>
</evidence>
<dbReference type="AlphaFoldDB" id="A0A222MX29"/>
<feature type="transmembrane region" description="Helical" evidence="6">
    <location>
        <begin position="292"/>
        <end position="312"/>
    </location>
</feature>
<feature type="transmembrane region" description="Helical" evidence="6">
    <location>
        <begin position="173"/>
        <end position="191"/>
    </location>
</feature>
<keyword evidence="3 6" id="KW-0812">Transmembrane</keyword>
<dbReference type="EMBL" id="CP022347">
    <property type="protein sequence ID" value="ASQ30664.1"/>
    <property type="molecule type" value="Genomic_DNA"/>
</dbReference>
<feature type="transmembrane region" description="Helical" evidence="6">
    <location>
        <begin position="145"/>
        <end position="167"/>
    </location>
</feature>
<dbReference type="InterPro" id="IPR020846">
    <property type="entry name" value="MFS_dom"/>
</dbReference>
<evidence type="ECO:0000256" key="4">
    <source>
        <dbReference type="ARBA" id="ARBA00022989"/>
    </source>
</evidence>
<name>A0A222MX29_9BACT</name>
<dbReference type="Pfam" id="PF07690">
    <property type="entry name" value="MFS_1"/>
    <property type="match status" value="1"/>
</dbReference>
<dbReference type="SUPFAM" id="SSF103473">
    <property type="entry name" value="MFS general substrate transporter"/>
    <property type="match status" value="1"/>
</dbReference>
<evidence type="ECO:0000256" key="1">
    <source>
        <dbReference type="ARBA" id="ARBA00004651"/>
    </source>
</evidence>
<keyword evidence="9" id="KW-1185">Reference proteome</keyword>
<protein>
    <submittedName>
        <fullName evidence="8">Major facilitator superfamily transporter</fullName>
    </submittedName>
</protein>
<feature type="transmembrane region" description="Helical" evidence="6">
    <location>
        <begin position="318"/>
        <end position="343"/>
    </location>
</feature>
<gene>
    <name evidence="8" type="ORF">CAV_1007</name>
</gene>
<keyword evidence="5 6" id="KW-0472">Membrane</keyword>
<feature type="transmembrane region" description="Helical" evidence="6">
    <location>
        <begin position="99"/>
        <end position="124"/>
    </location>
</feature>
<dbReference type="CDD" id="cd06174">
    <property type="entry name" value="MFS"/>
    <property type="match status" value="1"/>
</dbReference>
<reference evidence="8 9" key="1">
    <citation type="submission" date="2017-07" db="EMBL/GenBank/DDBJ databases">
        <title>Analysis of two Campylobacter avium genomes and identification of a novel hippuricase gene.</title>
        <authorList>
            <person name="Miller W.G."/>
            <person name="Chapman M.H."/>
            <person name="Yee E."/>
            <person name="Revez J."/>
            <person name="Bono J.L."/>
            <person name="Rossi M."/>
        </authorList>
    </citation>
    <scope>NUCLEOTIDE SEQUENCE [LARGE SCALE GENOMIC DNA]</scope>
    <source>
        <strain evidence="8 9">LMG 24591</strain>
    </source>
</reference>
<dbReference type="InterPro" id="IPR036259">
    <property type="entry name" value="MFS_trans_sf"/>
</dbReference>
<evidence type="ECO:0000313" key="9">
    <source>
        <dbReference type="Proteomes" id="UP000201169"/>
    </source>
</evidence>
<feature type="transmembrane region" description="Helical" evidence="6">
    <location>
        <begin position="390"/>
        <end position="410"/>
    </location>
</feature>